<keyword evidence="2" id="KW-0677">Repeat</keyword>
<dbReference type="Proteomes" id="UP000823674">
    <property type="component" value="Chromosome A01"/>
</dbReference>
<dbReference type="InterPro" id="IPR006740">
    <property type="entry name" value="DUF604"/>
</dbReference>
<dbReference type="InterPro" id="IPR035897">
    <property type="entry name" value="Toll_tir_struct_dom_sf"/>
</dbReference>
<evidence type="ECO:0000256" key="3">
    <source>
        <dbReference type="SAM" id="Phobius"/>
    </source>
</evidence>
<comment type="caution">
    <text evidence="5">The sequence shown here is derived from an EMBL/GenBank/DDBJ whole genome shotgun (WGS) entry which is preliminary data.</text>
</comment>
<keyword evidence="3" id="KW-0472">Membrane</keyword>
<dbReference type="Pfam" id="PF04646">
    <property type="entry name" value="DUF604"/>
    <property type="match status" value="1"/>
</dbReference>
<dbReference type="PANTHER" id="PTHR10811">
    <property type="entry name" value="FRINGE-RELATED"/>
    <property type="match status" value="1"/>
</dbReference>
<evidence type="ECO:0000313" key="5">
    <source>
        <dbReference type="EMBL" id="KAG5414454.1"/>
    </source>
</evidence>
<dbReference type="Gene3D" id="3.40.50.10140">
    <property type="entry name" value="Toll/interleukin-1 receptor homology (TIR) domain"/>
    <property type="match status" value="1"/>
</dbReference>
<dbReference type="Gene3D" id="3.90.550.50">
    <property type="match status" value="1"/>
</dbReference>
<evidence type="ECO:0000256" key="1">
    <source>
        <dbReference type="ARBA" id="ARBA00022614"/>
    </source>
</evidence>
<sequence>MNQTRRKRRPDPSPPPLISPRVRNIFLLLTFLFLIYILFSYGTFRRDRFSSLARSLSVFPTQRRHLLFSIAASHGSWLSRSSYVRLWYSPESTRAVVFLDRGGFDPDPALPPVTVSEDVSRFPYNFPGGLRSAIRVARVVKETVDRGEDNKDVRWFVFGDDDTVFFVDNLVTVLSKYDHRKWWYVGSNSEFYDQNVRYSFDMAFGGGGFAISASLGKVLAKVLDSCLMRYSHLYGSDSRIFSCVAELGVALTHEPGFHQIDVRGNLFGLLCAHPLSPLVSLHHLDAVDPFFPKTNRTESVARLIRAASFDSARILQQSVCYDSSNTVTVSVVWGYAVQVYEGNKLLPDLLTVQKTFSTWRRGSGVRSNYMFSTREYPRDPCARPLVFFLDSLGSDGRGTWSSYGLHSVGNCHRAEAVEGLRNIRVLSRKLELNGEQRQRGYFGSVFEKVCAGRSVEDIEKWKQALEEVTEILGYESSIWQSEAEMIENVVNDVSNMLNKAAPSRDFDGLVGMENHIAQISSLLSLDSGDDVRMVGIWGPAGIGKTTIARTLCGKLSDSFTHTAFVESIRGSSENDHAFMLHLQEQLLSKIFNRKDLGVVEERLMDKKVLIVLDDVYDLRQIKAMAGKTQWFGCGSRIIITTTDKKLLKAHGSPYVGFEELAMEVTGLAGNLPLGLNVYGSYLRGMSKGEWMHALHRFRTSLDANIEKVIRCDYETLCDKDKDLFLHIACFFKGGRTSNMVEYFSNLNVRWGLQVLAEKSLISIDNGARLVMHNLLEQLGIEIARKEYRDESGSRKCEVDAQEICDVLTDDTGYGSVRGTDHVLTAAIKDEIISIDERANERTLDSLPALSLLPSSSLYEVASIAGYYSRDWENEAEMIENVANDVSNMLTHDMPSNNFDGFVGMENHIMQISSLLSLDSGDDVRMVGIWGPAGIGKTTIARALYRKLYPLEIFCLSAFDQKSPYVGFEELAMEVTQLAGDLPLGLSVFGSYLRGRSEEEWVAALPRFRKSLVPEIKEILRRHARAPDFDRKISHIYRQRCTLGDA</sequence>
<dbReference type="Pfam" id="PF00931">
    <property type="entry name" value="NB-ARC"/>
    <property type="match status" value="1"/>
</dbReference>
<dbReference type="InterPro" id="IPR058192">
    <property type="entry name" value="WHD_ROQ1-like"/>
</dbReference>
<dbReference type="Pfam" id="PF23282">
    <property type="entry name" value="WHD_ROQ1"/>
    <property type="match status" value="1"/>
</dbReference>
<dbReference type="InterPro" id="IPR027417">
    <property type="entry name" value="P-loop_NTPase"/>
</dbReference>
<dbReference type="PRINTS" id="PR00364">
    <property type="entry name" value="DISEASERSIST"/>
</dbReference>
<evidence type="ECO:0000259" key="4">
    <source>
        <dbReference type="SMART" id="SM00382"/>
    </source>
</evidence>
<protein>
    <recommendedName>
        <fullName evidence="4">AAA+ ATPase domain-containing protein</fullName>
    </recommendedName>
</protein>
<organism evidence="5 6">
    <name type="scientific">Brassica rapa subsp. trilocularis</name>
    <dbReference type="NCBI Taxonomy" id="1813537"/>
    <lineage>
        <taxon>Eukaryota</taxon>
        <taxon>Viridiplantae</taxon>
        <taxon>Streptophyta</taxon>
        <taxon>Embryophyta</taxon>
        <taxon>Tracheophyta</taxon>
        <taxon>Spermatophyta</taxon>
        <taxon>Magnoliopsida</taxon>
        <taxon>eudicotyledons</taxon>
        <taxon>Gunneridae</taxon>
        <taxon>Pentapetalae</taxon>
        <taxon>rosids</taxon>
        <taxon>malvids</taxon>
        <taxon>Brassicales</taxon>
        <taxon>Brassicaceae</taxon>
        <taxon>Brassiceae</taxon>
        <taxon>Brassica</taxon>
    </lineage>
</organism>
<reference evidence="5 6" key="1">
    <citation type="submission" date="2021-03" db="EMBL/GenBank/DDBJ databases">
        <authorList>
            <person name="King G.J."/>
            <person name="Bancroft I."/>
            <person name="Baten A."/>
            <person name="Bloomfield J."/>
            <person name="Borpatragohain P."/>
            <person name="He Z."/>
            <person name="Irish N."/>
            <person name="Irwin J."/>
            <person name="Liu K."/>
            <person name="Mauleon R.P."/>
            <person name="Moore J."/>
            <person name="Morris R."/>
            <person name="Ostergaard L."/>
            <person name="Wang B."/>
            <person name="Wells R."/>
        </authorList>
    </citation>
    <scope>NUCLEOTIDE SEQUENCE [LARGE SCALE GENOMIC DNA]</scope>
    <source>
        <strain evidence="5">R-o-18</strain>
        <tissue evidence="5">Leaf</tissue>
    </source>
</reference>
<feature type="domain" description="AAA+ ATPase" evidence="4">
    <location>
        <begin position="922"/>
        <end position="1017"/>
    </location>
</feature>
<feature type="domain" description="AAA+ ATPase" evidence="4">
    <location>
        <begin position="530"/>
        <end position="661"/>
    </location>
</feature>
<proteinExistence type="predicted"/>
<keyword evidence="6" id="KW-1185">Reference proteome</keyword>
<feature type="transmembrane region" description="Helical" evidence="3">
    <location>
        <begin position="25"/>
        <end position="44"/>
    </location>
</feature>
<dbReference type="SUPFAM" id="SSF52540">
    <property type="entry name" value="P-loop containing nucleoside triphosphate hydrolases"/>
    <property type="match status" value="2"/>
</dbReference>
<name>A0ABQ7NUA7_BRACM</name>
<dbReference type="Gene3D" id="1.10.8.430">
    <property type="entry name" value="Helical domain of apoptotic protease-activating factors"/>
    <property type="match status" value="1"/>
</dbReference>
<keyword evidence="1" id="KW-0433">Leucine-rich repeat</keyword>
<dbReference type="SUPFAM" id="SSF46785">
    <property type="entry name" value="Winged helix' DNA-binding domain"/>
    <property type="match status" value="1"/>
</dbReference>
<evidence type="ECO:0000313" key="6">
    <source>
        <dbReference type="Proteomes" id="UP000823674"/>
    </source>
</evidence>
<dbReference type="SMART" id="SM00382">
    <property type="entry name" value="AAA"/>
    <property type="match status" value="2"/>
</dbReference>
<keyword evidence="3" id="KW-1133">Transmembrane helix</keyword>
<dbReference type="InterPro" id="IPR003593">
    <property type="entry name" value="AAA+_ATPase"/>
</dbReference>
<evidence type="ECO:0000256" key="2">
    <source>
        <dbReference type="ARBA" id="ARBA00022737"/>
    </source>
</evidence>
<dbReference type="InterPro" id="IPR002182">
    <property type="entry name" value="NB-ARC"/>
</dbReference>
<dbReference type="EMBL" id="JADBGQ010000001">
    <property type="protein sequence ID" value="KAG5414454.1"/>
    <property type="molecule type" value="Genomic_DNA"/>
</dbReference>
<dbReference type="Gene3D" id="3.40.50.300">
    <property type="entry name" value="P-loop containing nucleotide triphosphate hydrolases"/>
    <property type="match status" value="2"/>
</dbReference>
<accession>A0ABQ7NUA7</accession>
<gene>
    <name evidence="5" type="primary">A01p024310.1_BraROA</name>
    <name evidence="5" type="ORF">IGI04_002021</name>
</gene>
<dbReference type="InterPro" id="IPR042197">
    <property type="entry name" value="Apaf_helical"/>
</dbReference>
<keyword evidence="3" id="KW-0812">Transmembrane</keyword>
<dbReference type="InterPro" id="IPR036390">
    <property type="entry name" value="WH_DNA-bd_sf"/>
</dbReference>